<evidence type="ECO:0000313" key="4">
    <source>
        <dbReference type="EMBL" id="KAG2403909.1"/>
    </source>
</evidence>
<dbReference type="InterPro" id="IPR013083">
    <property type="entry name" value="Znf_RING/FYVE/PHD"/>
</dbReference>
<organism evidence="4 5">
    <name type="scientific">Phaseolus angularis</name>
    <name type="common">Azuki bean</name>
    <name type="synonym">Vigna angularis</name>
    <dbReference type="NCBI Taxonomy" id="3914"/>
    <lineage>
        <taxon>Eukaryota</taxon>
        <taxon>Viridiplantae</taxon>
        <taxon>Streptophyta</taxon>
        <taxon>Embryophyta</taxon>
        <taxon>Tracheophyta</taxon>
        <taxon>Spermatophyta</taxon>
        <taxon>Magnoliopsida</taxon>
        <taxon>eudicotyledons</taxon>
        <taxon>Gunneridae</taxon>
        <taxon>Pentapetalae</taxon>
        <taxon>rosids</taxon>
        <taxon>fabids</taxon>
        <taxon>Fabales</taxon>
        <taxon>Fabaceae</taxon>
        <taxon>Papilionoideae</taxon>
        <taxon>50 kb inversion clade</taxon>
        <taxon>NPAAA clade</taxon>
        <taxon>indigoferoid/millettioid clade</taxon>
        <taxon>Phaseoleae</taxon>
        <taxon>Vigna</taxon>
    </lineage>
</organism>
<dbReference type="PROSITE" id="PS51698">
    <property type="entry name" value="U_BOX"/>
    <property type="match status" value="1"/>
</dbReference>
<accession>A0A8T0KX22</accession>
<proteinExistence type="predicted"/>
<dbReference type="PANTHER" id="PTHR23315">
    <property type="entry name" value="U BOX DOMAIN-CONTAINING"/>
    <property type="match status" value="1"/>
</dbReference>
<dbReference type="PANTHER" id="PTHR23315:SF247">
    <property type="entry name" value="RING-TYPE E3 UBIQUITIN TRANSFERASE"/>
    <property type="match status" value="1"/>
</dbReference>
<dbReference type="GO" id="GO:0016567">
    <property type="term" value="P:protein ubiquitination"/>
    <property type="evidence" value="ECO:0007669"/>
    <property type="project" value="InterPro"/>
</dbReference>
<dbReference type="InterPro" id="IPR003613">
    <property type="entry name" value="Ubox_domain"/>
</dbReference>
<dbReference type="SUPFAM" id="SSF57850">
    <property type="entry name" value="RING/U-box"/>
    <property type="match status" value="1"/>
</dbReference>
<dbReference type="CDD" id="cd16664">
    <property type="entry name" value="RING-Ubox_PUB"/>
    <property type="match status" value="1"/>
</dbReference>
<protein>
    <submittedName>
        <fullName evidence="4">U-box domain-containing protein</fullName>
    </submittedName>
</protein>
<comment type="caution">
    <text evidence="4">The sequence shown here is derived from an EMBL/GenBank/DDBJ whole genome shotgun (WGS) entry which is preliminary data.</text>
</comment>
<dbReference type="Pfam" id="PF04564">
    <property type="entry name" value="U-box"/>
    <property type="match status" value="1"/>
</dbReference>
<name>A0A8T0KX22_PHAAN</name>
<feature type="domain" description="U-box" evidence="3">
    <location>
        <begin position="42"/>
        <end position="116"/>
    </location>
</feature>
<evidence type="ECO:0000256" key="1">
    <source>
        <dbReference type="ARBA" id="ARBA00004906"/>
    </source>
</evidence>
<keyword evidence="2" id="KW-0808">Transferase</keyword>
<dbReference type="GO" id="GO:0004842">
    <property type="term" value="F:ubiquitin-protein transferase activity"/>
    <property type="evidence" value="ECO:0007669"/>
    <property type="project" value="InterPro"/>
</dbReference>
<sequence>MKAGLGLPDNDAWYMIETIAERNNIGSKQFHRTHANELDKLTPVEEYACPISLRLMYDPVVIASGETYERMWIQGWFDEGNTICPKTKKKLYHMALTPNIVFEDLILKWCETNGVSIPDPRSAEQEWSYLRGGLTTIDRDYGWINNIHHDIGTMSFITFSLKYHTIT</sequence>
<comment type="pathway">
    <text evidence="1">Protein modification; protein ubiquitination.</text>
</comment>
<dbReference type="SMART" id="SM00504">
    <property type="entry name" value="Ubox"/>
    <property type="match status" value="1"/>
</dbReference>
<evidence type="ECO:0000259" key="3">
    <source>
        <dbReference type="PROSITE" id="PS51698"/>
    </source>
</evidence>
<evidence type="ECO:0000256" key="2">
    <source>
        <dbReference type="ARBA" id="ARBA00022679"/>
    </source>
</evidence>
<evidence type="ECO:0000313" key="5">
    <source>
        <dbReference type="Proteomes" id="UP000743370"/>
    </source>
</evidence>
<dbReference type="Gene3D" id="3.30.40.10">
    <property type="entry name" value="Zinc/RING finger domain, C3HC4 (zinc finger)"/>
    <property type="match status" value="1"/>
</dbReference>
<dbReference type="InterPro" id="IPR045210">
    <property type="entry name" value="RING-Ubox_PUB"/>
</dbReference>
<dbReference type="EMBL" id="JABFOF010000002">
    <property type="protein sequence ID" value="KAG2403909.1"/>
    <property type="molecule type" value="Genomic_DNA"/>
</dbReference>
<gene>
    <name evidence="4" type="ORF">HKW66_Vig0108300</name>
</gene>
<dbReference type="Proteomes" id="UP000743370">
    <property type="component" value="Unassembled WGS sequence"/>
</dbReference>
<reference evidence="4 5" key="1">
    <citation type="submission" date="2020-05" db="EMBL/GenBank/DDBJ databases">
        <title>Vigna angularis (adzuki bean) Var. LongXiaoDou No. 4 denovo assembly.</title>
        <authorList>
            <person name="Xiang H."/>
        </authorList>
    </citation>
    <scope>NUCLEOTIDE SEQUENCE [LARGE SCALE GENOMIC DNA]</scope>
    <source>
        <tissue evidence="4">Leaf</tissue>
    </source>
</reference>
<dbReference type="AlphaFoldDB" id="A0A8T0KX22"/>